<keyword evidence="1" id="KW-1133">Transmembrane helix</keyword>
<evidence type="ECO:0008006" key="6">
    <source>
        <dbReference type="Google" id="ProtNLM"/>
    </source>
</evidence>
<keyword evidence="1" id="KW-0472">Membrane</keyword>
<proteinExistence type="predicted"/>
<reference evidence="3" key="1">
    <citation type="submission" date="2021-02" db="EMBL/GenBank/DDBJ databases">
        <authorList>
            <person name="Nowell W R."/>
        </authorList>
    </citation>
    <scope>NUCLEOTIDE SEQUENCE</scope>
</reference>
<accession>A0A815JYR5</accession>
<dbReference type="AlphaFoldDB" id="A0A815JYR5"/>
<dbReference type="EMBL" id="CAJNOT010003479">
    <property type="protein sequence ID" value="CAF1386258.1"/>
    <property type="molecule type" value="Genomic_DNA"/>
</dbReference>
<dbReference type="OrthoDB" id="10014360at2759"/>
<comment type="caution">
    <text evidence="3">The sequence shown here is derived from an EMBL/GenBank/DDBJ whole genome shotgun (WGS) entry which is preliminary data.</text>
</comment>
<keyword evidence="1" id="KW-0812">Transmembrane</keyword>
<protein>
    <recommendedName>
        <fullName evidence="6">Class I SAM-dependent methyltransferase</fullName>
    </recommendedName>
</protein>
<evidence type="ECO:0000256" key="1">
    <source>
        <dbReference type="SAM" id="Phobius"/>
    </source>
</evidence>
<feature type="transmembrane region" description="Helical" evidence="1">
    <location>
        <begin position="5"/>
        <end position="23"/>
    </location>
</feature>
<dbReference type="Proteomes" id="UP000663864">
    <property type="component" value="Unassembled WGS sequence"/>
</dbReference>
<organism evidence="3 5">
    <name type="scientific">Rotaria sordida</name>
    <dbReference type="NCBI Taxonomy" id="392033"/>
    <lineage>
        <taxon>Eukaryota</taxon>
        <taxon>Metazoa</taxon>
        <taxon>Spiralia</taxon>
        <taxon>Gnathifera</taxon>
        <taxon>Rotifera</taxon>
        <taxon>Eurotatoria</taxon>
        <taxon>Bdelloidea</taxon>
        <taxon>Philodinida</taxon>
        <taxon>Philodinidae</taxon>
        <taxon>Rotaria</taxon>
    </lineage>
</organism>
<evidence type="ECO:0000313" key="5">
    <source>
        <dbReference type="Proteomes" id="UP000663864"/>
    </source>
</evidence>
<evidence type="ECO:0000313" key="2">
    <source>
        <dbReference type="EMBL" id="CAF1050060.1"/>
    </source>
</evidence>
<gene>
    <name evidence="4" type="ORF">OTI717_LOCUS32189</name>
    <name evidence="2" type="ORF">RFH988_LOCUS16684</name>
    <name evidence="3" type="ORF">ZHD862_LOCUS32383</name>
</gene>
<evidence type="ECO:0000313" key="3">
    <source>
        <dbReference type="EMBL" id="CAF1386258.1"/>
    </source>
</evidence>
<dbReference type="Proteomes" id="UP000663882">
    <property type="component" value="Unassembled WGS sequence"/>
</dbReference>
<dbReference type="EMBL" id="CAJNOO010000864">
    <property type="protein sequence ID" value="CAF1050060.1"/>
    <property type="molecule type" value="Genomic_DNA"/>
</dbReference>
<dbReference type="Proteomes" id="UP000663823">
    <property type="component" value="Unassembled WGS sequence"/>
</dbReference>
<dbReference type="EMBL" id="CAJOAX010009735">
    <property type="protein sequence ID" value="CAF4062093.1"/>
    <property type="molecule type" value="Genomic_DNA"/>
</dbReference>
<sequence length="261" mass="30668">MKIHLLIAIGIISLLVIFYFIFFSNKVNENPITKIESKIAKIERQLEIFEEERISKEWNQMIRKYLTLPIDNGYGSHALVLLAALYVSKSGPILELGMGTASTPLLHRLAYEQKRFLLSADSDQRWINYFSSFTENNTLHQLKYIEIKSEMGIEWASSDLAYYKNWTVVFIDHRPGSRRQFDLMGYSHRSDIVVLHDTEQSSLYQYSQGLLLYRYQYRFTKLKTYTDALSTKNETLIKMIRHLLESTPDYYFSNITLNENV</sequence>
<evidence type="ECO:0000313" key="4">
    <source>
        <dbReference type="EMBL" id="CAF4062093.1"/>
    </source>
</evidence>
<name>A0A815JYR5_9BILA</name>